<organism evidence="2 3">
    <name type="scientific">Mucilaginibacter oryzae</name>
    <dbReference type="NCBI Taxonomy" id="468058"/>
    <lineage>
        <taxon>Bacteria</taxon>
        <taxon>Pseudomonadati</taxon>
        <taxon>Bacteroidota</taxon>
        <taxon>Sphingobacteriia</taxon>
        <taxon>Sphingobacteriales</taxon>
        <taxon>Sphingobacteriaceae</taxon>
        <taxon>Mucilaginibacter</taxon>
    </lineage>
</organism>
<dbReference type="Proteomes" id="UP000245678">
    <property type="component" value="Unassembled WGS sequence"/>
</dbReference>
<gene>
    <name evidence="2" type="ORF">LX99_01479</name>
</gene>
<keyword evidence="1" id="KW-0472">Membrane</keyword>
<sequence length="160" mass="17724">MKKSDIYEVAIKILGIYLLVADISKLPGLLTFMGNHVASTTEQGSEQGNLLLVNGLNFIFLIVLAIFLIAYTKTITRWLTHPSDYQENAKLFAERKVIFEIALMIIGGLLLVGTIPDFLYHLYNLISVNDQSIVISAGAKIFIGIITVVFAKRLGAYFAK</sequence>
<name>A0A316HLC5_9SPHI</name>
<comment type="caution">
    <text evidence="2">The sequence shown here is derived from an EMBL/GenBank/DDBJ whole genome shotgun (WGS) entry which is preliminary data.</text>
</comment>
<dbReference type="EMBL" id="QGHA01000002">
    <property type="protein sequence ID" value="PWK79025.1"/>
    <property type="molecule type" value="Genomic_DNA"/>
</dbReference>
<accession>A0A316HLC5</accession>
<reference evidence="2 3" key="1">
    <citation type="submission" date="2018-05" db="EMBL/GenBank/DDBJ databases">
        <title>Genomic Encyclopedia of Archaeal and Bacterial Type Strains, Phase II (KMG-II): from individual species to whole genera.</title>
        <authorList>
            <person name="Goeker M."/>
        </authorList>
    </citation>
    <scope>NUCLEOTIDE SEQUENCE [LARGE SCALE GENOMIC DNA]</scope>
    <source>
        <strain evidence="2 3">DSM 19975</strain>
    </source>
</reference>
<evidence type="ECO:0000256" key="1">
    <source>
        <dbReference type="SAM" id="Phobius"/>
    </source>
</evidence>
<feature type="transmembrane region" description="Helical" evidence="1">
    <location>
        <begin position="50"/>
        <end position="71"/>
    </location>
</feature>
<feature type="transmembrane region" description="Helical" evidence="1">
    <location>
        <begin position="9"/>
        <end position="30"/>
    </location>
</feature>
<keyword evidence="1" id="KW-1133">Transmembrane helix</keyword>
<evidence type="ECO:0000313" key="3">
    <source>
        <dbReference type="Proteomes" id="UP000245678"/>
    </source>
</evidence>
<keyword evidence="1" id="KW-0812">Transmembrane</keyword>
<dbReference type="RefSeq" id="WP_109607261.1">
    <property type="nucleotide sequence ID" value="NZ_QGHA01000002.1"/>
</dbReference>
<evidence type="ECO:0000313" key="2">
    <source>
        <dbReference type="EMBL" id="PWK79025.1"/>
    </source>
</evidence>
<keyword evidence="3" id="KW-1185">Reference proteome</keyword>
<protein>
    <submittedName>
        <fullName evidence="2">Uncharacterized protein</fullName>
    </submittedName>
</protein>
<dbReference type="AlphaFoldDB" id="A0A316HLC5"/>
<proteinExistence type="predicted"/>
<feature type="transmembrane region" description="Helical" evidence="1">
    <location>
        <begin position="97"/>
        <end position="120"/>
    </location>
</feature>
<feature type="transmembrane region" description="Helical" evidence="1">
    <location>
        <begin position="132"/>
        <end position="151"/>
    </location>
</feature>